<evidence type="ECO:0000313" key="2">
    <source>
        <dbReference type="Proteomes" id="UP000554520"/>
    </source>
</evidence>
<proteinExistence type="predicted"/>
<evidence type="ECO:0000313" key="1">
    <source>
        <dbReference type="EMBL" id="MBB3146393.1"/>
    </source>
</evidence>
<keyword evidence="2" id="KW-1185">Reference proteome</keyword>
<dbReference type="RefSeq" id="WP_183662298.1">
    <property type="nucleotide sequence ID" value="NZ_JACHXN010000008.1"/>
</dbReference>
<organism evidence="1 2">
    <name type="scientific">Phyllobacterium trifolii</name>
    <dbReference type="NCBI Taxonomy" id="300193"/>
    <lineage>
        <taxon>Bacteria</taxon>
        <taxon>Pseudomonadati</taxon>
        <taxon>Pseudomonadota</taxon>
        <taxon>Alphaproteobacteria</taxon>
        <taxon>Hyphomicrobiales</taxon>
        <taxon>Phyllobacteriaceae</taxon>
        <taxon>Phyllobacterium</taxon>
    </lineage>
</organism>
<comment type="caution">
    <text evidence="1">The sequence shown here is derived from an EMBL/GenBank/DDBJ whole genome shotgun (WGS) entry which is preliminary data.</text>
</comment>
<protein>
    <submittedName>
        <fullName evidence="1">Uncharacterized protein</fullName>
    </submittedName>
</protein>
<dbReference type="EMBL" id="JACHXN010000008">
    <property type="protein sequence ID" value="MBB3146393.1"/>
    <property type="molecule type" value="Genomic_DNA"/>
</dbReference>
<reference evidence="1 2" key="1">
    <citation type="submission" date="2020-08" db="EMBL/GenBank/DDBJ databases">
        <title>Genomic Encyclopedia of Type Strains, Phase III (KMG-III): the genomes of soil and plant-associated and newly described type strains.</title>
        <authorList>
            <person name="Whitman W."/>
        </authorList>
    </citation>
    <scope>NUCLEOTIDE SEQUENCE [LARGE SCALE GENOMIC DNA]</scope>
    <source>
        <strain evidence="1 2">CECT 7015</strain>
    </source>
</reference>
<gene>
    <name evidence="1" type="ORF">FHS21_002808</name>
</gene>
<accession>A0A839U917</accession>
<dbReference type="Proteomes" id="UP000554520">
    <property type="component" value="Unassembled WGS sequence"/>
</dbReference>
<sequence length="147" mass="16888">MLSAPDFKTARKIVRNKEILIGLVSREVFERSCLTVGLQQGLDERTMRRAIALIAPTPVALKTKPTPKLPKPRTFAEYKQQYDQKYQADLKKRCRAVIKICLADPRFGNDDRWVRRAAMQYAERDQLSPAAMSVEISKVLRWIGRGK</sequence>
<name>A0A839U917_9HYPH</name>
<dbReference type="AlphaFoldDB" id="A0A839U917"/>